<accession>A0ABR3EHX7</accession>
<feature type="non-terminal residue" evidence="1">
    <location>
        <position position="170"/>
    </location>
</feature>
<reference evidence="1 2" key="1">
    <citation type="submission" date="2024-02" db="EMBL/GenBank/DDBJ databases">
        <title>A draft genome for the cacao thread blight pathogen Marasmius crinis-equi.</title>
        <authorList>
            <person name="Cohen S.P."/>
            <person name="Baruah I.K."/>
            <person name="Amoako-Attah I."/>
            <person name="Bukari Y."/>
            <person name="Meinhardt L.W."/>
            <person name="Bailey B.A."/>
        </authorList>
    </citation>
    <scope>NUCLEOTIDE SEQUENCE [LARGE SCALE GENOMIC DNA]</scope>
    <source>
        <strain evidence="1 2">GH-76</strain>
    </source>
</reference>
<comment type="caution">
    <text evidence="1">The sequence shown here is derived from an EMBL/GenBank/DDBJ whole genome shotgun (WGS) entry which is preliminary data.</text>
</comment>
<evidence type="ECO:0000313" key="1">
    <source>
        <dbReference type="EMBL" id="KAL0562470.1"/>
    </source>
</evidence>
<dbReference type="EMBL" id="JBAHYK010005618">
    <property type="protein sequence ID" value="KAL0562470.1"/>
    <property type="molecule type" value="Genomic_DNA"/>
</dbReference>
<organism evidence="1 2">
    <name type="scientific">Marasmius crinis-equi</name>
    <dbReference type="NCBI Taxonomy" id="585013"/>
    <lineage>
        <taxon>Eukaryota</taxon>
        <taxon>Fungi</taxon>
        <taxon>Dikarya</taxon>
        <taxon>Basidiomycota</taxon>
        <taxon>Agaricomycotina</taxon>
        <taxon>Agaricomycetes</taxon>
        <taxon>Agaricomycetidae</taxon>
        <taxon>Agaricales</taxon>
        <taxon>Marasmiineae</taxon>
        <taxon>Marasmiaceae</taxon>
        <taxon>Marasmius</taxon>
    </lineage>
</organism>
<keyword evidence="2" id="KW-1185">Reference proteome</keyword>
<proteinExistence type="predicted"/>
<protein>
    <submittedName>
        <fullName evidence="1">Uncharacterized protein</fullName>
    </submittedName>
</protein>
<feature type="non-terminal residue" evidence="1">
    <location>
        <position position="1"/>
    </location>
</feature>
<gene>
    <name evidence="1" type="ORF">V5O48_019617</name>
</gene>
<dbReference type="Proteomes" id="UP001465976">
    <property type="component" value="Unassembled WGS sequence"/>
</dbReference>
<sequence length="170" mass="19820">SIDGKVGAWTGDRKLFVTSPNSSVIYQPLLGTREVYLRQDYRLGAEDPLLYPQPFIPERCHLAAIPRRPGNPKHPLEKWWIQPPPQAFADEPDTTIKGLGRWTKDHYWPYEEDCCLLRNRVSKYRSSQESVKINSLITALDSHLEQTLSHIKGMPLPWHRAQQLWSFFQR</sequence>
<evidence type="ECO:0000313" key="2">
    <source>
        <dbReference type="Proteomes" id="UP001465976"/>
    </source>
</evidence>
<name>A0ABR3EHX7_9AGAR</name>